<sequence length="404" mass="45725">MKLFNKKFLTSFGLVLTTSASPLILFSCGNTNANVNGNTKPSTDTSKTQEEPKRPVNDTFTVNYSLDIANVADLKTASSQLSEYETKLREFESQGAEIKKIKLNTQLNIGSFHLPQTPKAVTLTKDEYIELVKPFLDDNSPFFSTNWELSLPVQVTNATEAKEFEKEFQNFFNNFYVTEQWFKGELKPLTDAAKTNRLNPFINKITLADAQKKNKLNEYNAVVAKIKEFIKQTANVQLSDDLQIIEIDPDYGANWGITLKFQTQSGVQTGNIRLDLKKANASWTAAQIEEKNANNQWIKRAKNEINKVLANQTVSALLKVLKTQFILNFNENEIQTLATKIVELVQDYTFKAIPVSFVIPNFVKNAVKNKLVSFITPIIKSKLLTYTNNTKVKLVEIANRRNSQ</sequence>
<feature type="chain" id="PRO_5019115567" description="Lipoprotein" evidence="2">
    <location>
        <begin position="34"/>
        <end position="404"/>
    </location>
</feature>
<dbReference type="RefSeq" id="WP_129620035.1">
    <property type="nucleotide sequence ID" value="NZ_LR214950.1"/>
</dbReference>
<keyword evidence="4" id="KW-1185">Reference proteome</keyword>
<evidence type="ECO:0000313" key="4">
    <source>
        <dbReference type="Proteomes" id="UP000290568"/>
    </source>
</evidence>
<dbReference type="OrthoDB" id="9969845at2"/>
<feature type="compositionally biased region" description="Polar residues" evidence="1">
    <location>
        <begin position="35"/>
        <end position="46"/>
    </location>
</feature>
<evidence type="ECO:0000256" key="2">
    <source>
        <dbReference type="SAM" id="SignalP"/>
    </source>
</evidence>
<protein>
    <recommendedName>
        <fullName evidence="5">Lipoprotein</fullName>
    </recommendedName>
</protein>
<accession>A0A449A2B1</accession>
<feature type="region of interest" description="Disordered" evidence="1">
    <location>
        <begin position="35"/>
        <end position="55"/>
    </location>
</feature>
<evidence type="ECO:0000256" key="1">
    <source>
        <dbReference type="SAM" id="MobiDB-lite"/>
    </source>
</evidence>
<reference evidence="3 4" key="1">
    <citation type="submission" date="2019-01" db="EMBL/GenBank/DDBJ databases">
        <authorList>
            <consortium name="Pathogen Informatics"/>
        </authorList>
    </citation>
    <scope>NUCLEOTIDE SEQUENCE [LARGE SCALE GENOMIC DNA]</scope>
    <source>
        <strain evidence="3 4">NCTC10183</strain>
    </source>
</reference>
<keyword evidence="2" id="KW-0732">Signal</keyword>
<evidence type="ECO:0000313" key="3">
    <source>
        <dbReference type="EMBL" id="VEU58351.1"/>
    </source>
</evidence>
<gene>
    <name evidence="3" type="ORF">NCTC10183_00109</name>
</gene>
<feature type="signal peptide" evidence="2">
    <location>
        <begin position="1"/>
        <end position="33"/>
    </location>
</feature>
<dbReference type="AlphaFoldDB" id="A0A449A2B1"/>
<dbReference type="PROSITE" id="PS51257">
    <property type="entry name" value="PROKAR_LIPOPROTEIN"/>
    <property type="match status" value="1"/>
</dbReference>
<name>A0A449A2B1_9BACT</name>
<dbReference type="EMBL" id="LR214950">
    <property type="protein sequence ID" value="VEU58351.1"/>
    <property type="molecule type" value="Genomic_DNA"/>
</dbReference>
<evidence type="ECO:0008006" key="5">
    <source>
        <dbReference type="Google" id="ProtNLM"/>
    </source>
</evidence>
<proteinExistence type="predicted"/>
<dbReference type="Proteomes" id="UP000290568">
    <property type="component" value="Chromosome"/>
</dbReference>
<organism evidence="3 4">
    <name type="scientific">Mycoplasmopsis gallinacea</name>
    <dbReference type="NCBI Taxonomy" id="29556"/>
    <lineage>
        <taxon>Bacteria</taxon>
        <taxon>Bacillati</taxon>
        <taxon>Mycoplasmatota</taxon>
        <taxon>Mycoplasmoidales</taxon>
        <taxon>Metamycoplasmataceae</taxon>
        <taxon>Mycoplasmopsis</taxon>
    </lineage>
</organism>